<name>A0A063BZ04_USTVR</name>
<sequence length="832" mass="89566">MGNSSTKESRHGEGPDGFSDDRRADVAEFGRSRGRVGRGDLGGFWNLQPPRDRDRDRQDAPFEHRETRQEREARKLEKERIARAKERERSLREEHVDGGYLVTLGTYTGTEDFSKPVVRQLQLERKLAPFWRGLNDWSDSWAEHQLVAAARGLQIPAADAPPDLDLMPRPAPQTESSQSQSLRNLMVPLGPRTLSAASDRSGSGPGSSLPSPTTAAASKSSSIKPRAKALAAALSVGSRDASSTDLSPKETLLPHDPFVNGQPIEVYLYKDALECPICFLSYPPYLNRTRCCDQPICSECFVQIKRADPHLPAHHPNGEARDPNEGLTPEDPPEILISEPSACPYCQQPEFGVTYEPPPFRRGLAHSNLLSNPPSSTAMSSQSSLNSTLSPPPFTQQLGRRRTHSLSATAPNVITTDRVRPDWATKLASARAHQARRAAAATALHTAAFLVGAQENRSILRPGRFGRRSTGTNTPGHDQGGLSRGGQEADSAEGEAVDRTGDGTRTRRTRMEELEDMMFMEAVRLSLATEEERKRKEEKALRKEEKKRQQAEKKAQKKASKDPYGGSVSGASGSSLSLGLGRRRGNSGASGLRVEAMAQGAAAQSPPVDETRATETESTEEAAGKGKGVDRGPPESSAASLPIPAGPPRGRSHLRQMSNASSLGSSLVDTPSESYKGPGLAGPEDGGCRSEAERDTGSEPLFNFRSLAELVGVNIDDGSAHYVGGGPKNATSGNNADTTNRPLSQVKEDEKEESTIQHVEKTVPERTAVGVRETPAVLHDESTLVAQDGNDGLSPKITFTPGTPMPDDDVAATEAKQLGHAKITEHPQGVGQ</sequence>
<dbReference type="OrthoDB" id="21471at2759"/>
<feature type="compositionally biased region" description="Basic and acidic residues" evidence="2">
    <location>
        <begin position="311"/>
        <end position="324"/>
    </location>
</feature>
<reference evidence="4" key="3">
    <citation type="submission" date="2020-03" db="EMBL/GenBank/DDBJ databases">
        <title>A mixture of massive structural variations and highly conserved coding sequences in Ustilaginoidea virens genome.</title>
        <authorList>
            <person name="Zhang K."/>
            <person name="Zhao Z."/>
            <person name="Zhang Z."/>
            <person name="Li Y."/>
            <person name="Hsiang T."/>
            <person name="Sun W."/>
        </authorList>
    </citation>
    <scope>NUCLEOTIDE SEQUENCE</scope>
    <source>
        <strain evidence="4">UV-8b</strain>
    </source>
</reference>
<comment type="similarity">
    <text evidence="1">Belongs to the SIP5 family.</text>
</comment>
<feature type="compositionally biased region" description="Basic and acidic residues" evidence="2">
    <location>
        <begin position="496"/>
        <end position="506"/>
    </location>
</feature>
<feature type="compositionally biased region" description="Low complexity" evidence="2">
    <location>
        <begin position="195"/>
        <end position="222"/>
    </location>
</feature>
<dbReference type="CDD" id="cd24139">
    <property type="entry name" value="SIP5-like"/>
    <property type="match status" value="1"/>
</dbReference>
<feature type="compositionally biased region" description="Basic and acidic residues" evidence="2">
    <location>
        <begin position="746"/>
        <end position="764"/>
    </location>
</feature>
<dbReference type="Proteomes" id="UP000054053">
    <property type="component" value="Unassembled WGS sequence"/>
</dbReference>
<dbReference type="GeneID" id="66061657"/>
<feature type="compositionally biased region" description="Basic and acidic residues" evidence="2">
    <location>
        <begin position="686"/>
        <end position="697"/>
    </location>
</feature>
<feature type="compositionally biased region" description="Basic and acidic residues" evidence="2">
    <location>
        <begin position="530"/>
        <end position="554"/>
    </location>
</feature>
<evidence type="ECO:0000313" key="4">
    <source>
        <dbReference type="EMBL" id="QUC16638.1"/>
    </source>
</evidence>
<feature type="region of interest" description="Disordered" evidence="2">
    <location>
        <begin position="717"/>
        <end position="832"/>
    </location>
</feature>
<dbReference type="EMBL" id="CP072753">
    <property type="protein sequence ID" value="QUC16638.1"/>
    <property type="molecule type" value="Genomic_DNA"/>
</dbReference>
<feature type="compositionally biased region" description="Low complexity" evidence="2">
    <location>
        <begin position="565"/>
        <end position="593"/>
    </location>
</feature>
<keyword evidence="5" id="KW-1185">Reference proteome</keyword>
<accession>A0A063BZ04</accession>
<feature type="region of interest" description="Disordered" evidence="2">
    <location>
        <begin position="311"/>
        <end position="334"/>
    </location>
</feature>
<protein>
    <submittedName>
        <fullName evidence="3">Uncharacterized protein</fullName>
    </submittedName>
</protein>
<feature type="compositionally biased region" description="Basic and acidic residues" evidence="2">
    <location>
        <begin position="622"/>
        <end position="633"/>
    </location>
</feature>
<reference evidence="3" key="1">
    <citation type="journal article" date="2016" name="Genome Announc.">
        <title>Genome Sequence of Ustilaginoidea virens IPU010, a Rice Pathogenic Fungus Causing False Smut.</title>
        <authorList>
            <person name="Kumagai T."/>
            <person name="Ishii T."/>
            <person name="Terai G."/>
            <person name="Umemura M."/>
            <person name="Machida M."/>
            <person name="Asai K."/>
        </authorList>
    </citation>
    <scope>NUCLEOTIDE SEQUENCE [LARGE SCALE GENOMIC DNA]</scope>
    <source>
        <strain evidence="3">IPU010</strain>
    </source>
</reference>
<feature type="compositionally biased region" description="Basic and acidic residues" evidence="2">
    <location>
        <begin position="7"/>
        <end position="31"/>
    </location>
</feature>
<dbReference type="STRING" id="1159556.A0A063BZ04"/>
<feature type="compositionally biased region" description="Basic and acidic residues" evidence="2">
    <location>
        <begin position="50"/>
        <end position="89"/>
    </location>
</feature>
<feature type="compositionally biased region" description="Polar residues" evidence="2">
    <location>
        <begin position="173"/>
        <end position="183"/>
    </location>
</feature>
<feature type="compositionally biased region" description="Low complexity" evidence="2">
    <location>
        <begin position="371"/>
        <end position="389"/>
    </location>
</feature>
<organism evidence="3 6">
    <name type="scientific">Ustilaginoidea virens</name>
    <name type="common">Rice false smut fungus</name>
    <name type="synonym">Villosiclava virens</name>
    <dbReference type="NCBI Taxonomy" id="1159556"/>
    <lineage>
        <taxon>Eukaryota</taxon>
        <taxon>Fungi</taxon>
        <taxon>Dikarya</taxon>
        <taxon>Ascomycota</taxon>
        <taxon>Pezizomycotina</taxon>
        <taxon>Sordariomycetes</taxon>
        <taxon>Hypocreomycetidae</taxon>
        <taxon>Hypocreales</taxon>
        <taxon>Clavicipitaceae</taxon>
        <taxon>Ustilaginoidea</taxon>
    </lineage>
</organism>
<evidence type="ECO:0000256" key="2">
    <source>
        <dbReference type="SAM" id="MobiDB-lite"/>
    </source>
</evidence>
<dbReference type="RefSeq" id="XP_042994311.1">
    <property type="nucleotide sequence ID" value="XM_043138377.1"/>
</dbReference>
<feature type="region of interest" description="Disordered" evidence="2">
    <location>
        <begin position="460"/>
        <end position="506"/>
    </location>
</feature>
<feature type="region of interest" description="Disordered" evidence="2">
    <location>
        <begin position="530"/>
        <end position="701"/>
    </location>
</feature>
<dbReference type="PANTHER" id="PTHR31315:SF1">
    <property type="entry name" value="PROTEIN SIP5"/>
    <property type="match status" value="1"/>
</dbReference>
<feature type="compositionally biased region" description="Polar residues" evidence="2">
    <location>
        <begin position="655"/>
        <end position="673"/>
    </location>
</feature>
<feature type="region of interest" description="Disordered" evidence="2">
    <location>
        <begin position="1"/>
        <end position="89"/>
    </location>
</feature>
<reference evidence="6" key="2">
    <citation type="journal article" date="2016" name="Genome Announc.">
        <title>Genome sequence of Ustilaginoidea virens IPU010, a rice pathogenic fungus causing false smut.</title>
        <authorList>
            <person name="Kumagai T."/>
            <person name="Ishii T."/>
            <person name="Terai G."/>
            <person name="Umemura M."/>
            <person name="Machida M."/>
            <person name="Asai K."/>
        </authorList>
    </citation>
    <scope>NUCLEOTIDE SEQUENCE [LARGE SCALE GENOMIC DNA]</scope>
    <source>
        <strain evidence="6">IPU010</strain>
    </source>
</reference>
<feature type="region of interest" description="Disordered" evidence="2">
    <location>
        <begin position="158"/>
        <end position="222"/>
    </location>
</feature>
<feature type="region of interest" description="Disordered" evidence="2">
    <location>
        <begin position="235"/>
        <end position="255"/>
    </location>
</feature>
<feature type="compositionally biased region" description="Polar residues" evidence="2">
    <location>
        <begin position="729"/>
        <end position="743"/>
    </location>
</feature>
<dbReference type="PANTHER" id="PTHR31315">
    <property type="entry name" value="PROTEIN SIP5"/>
    <property type="match status" value="1"/>
</dbReference>
<evidence type="ECO:0000313" key="3">
    <source>
        <dbReference type="EMBL" id="GAO18037.1"/>
    </source>
</evidence>
<gene>
    <name evidence="4" type="ORF">UV8b_00879</name>
    <name evidence="3" type="ORF">UVI_02042840</name>
</gene>
<evidence type="ECO:0000256" key="1">
    <source>
        <dbReference type="ARBA" id="ARBA00010402"/>
    </source>
</evidence>
<proteinExistence type="inferred from homology"/>
<feature type="region of interest" description="Disordered" evidence="2">
    <location>
        <begin position="364"/>
        <end position="411"/>
    </location>
</feature>
<dbReference type="HOGENOM" id="CLU_009068_1_0_1"/>
<dbReference type="KEGG" id="uvi:66061657"/>
<dbReference type="Proteomes" id="UP000027002">
    <property type="component" value="Chromosome 1"/>
</dbReference>
<dbReference type="GO" id="GO:0005737">
    <property type="term" value="C:cytoplasm"/>
    <property type="evidence" value="ECO:0007669"/>
    <property type="project" value="TreeGrafter"/>
</dbReference>
<evidence type="ECO:0000313" key="5">
    <source>
        <dbReference type="Proteomes" id="UP000027002"/>
    </source>
</evidence>
<evidence type="ECO:0000313" key="6">
    <source>
        <dbReference type="Proteomes" id="UP000054053"/>
    </source>
</evidence>
<dbReference type="AlphaFoldDB" id="A0A063BZ04"/>
<dbReference type="EMBL" id="BBTG02000025">
    <property type="protein sequence ID" value="GAO18037.1"/>
    <property type="molecule type" value="Genomic_DNA"/>
</dbReference>
<dbReference type="InterPro" id="IPR039301">
    <property type="entry name" value="Sip5/DA2"/>
</dbReference>